<keyword evidence="5" id="KW-0408">Iron</keyword>
<dbReference type="Proteomes" id="UP001264519">
    <property type="component" value="Unassembled WGS sequence"/>
</dbReference>
<dbReference type="SUPFAM" id="SSF102114">
    <property type="entry name" value="Radical SAM enzymes"/>
    <property type="match status" value="1"/>
</dbReference>
<dbReference type="NCBIfam" id="TIGR02495">
    <property type="entry name" value="NrdG2"/>
    <property type="match status" value="1"/>
</dbReference>
<keyword evidence="2" id="KW-0004">4Fe-4S</keyword>
<dbReference type="SFLD" id="SFLDS00029">
    <property type="entry name" value="Radical_SAM"/>
    <property type="match status" value="1"/>
</dbReference>
<feature type="domain" description="Radical SAM core" evidence="7">
    <location>
        <begin position="21"/>
        <end position="239"/>
    </location>
</feature>
<keyword evidence="4" id="KW-0479">Metal-binding</keyword>
<evidence type="ECO:0000256" key="5">
    <source>
        <dbReference type="ARBA" id="ARBA00023004"/>
    </source>
</evidence>
<dbReference type="SFLD" id="SFLDG01094">
    <property type="entry name" value="Uncharacterised_Radical_SAM_Su"/>
    <property type="match status" value="1"/>
</dbReference>
<evidence type="ECO:0000313" key="9">
    <source>
        <dbReference type="Proteomes" id="UP001264519"/>
    </source>
</evidence>
<dbReference type="Pfam" id="PF04055">
    <property type="entry name" value="Radical_SAM"/>
    <property type="match status" value="1"/>
</dbReference>
<sequence length="239" mass="26216">MPASPAPRLPVAGLTRLTTLDFPDRLACVVFLQGCPLRCGYCHNPRMLAPRRGEGREWAEVRDFLETRRGLLEGVVFSGGEPAMHRDLPEAVRQARTLGFAVGLHTAGAYPERLQALLPQLDWVGLDVKGEAARVDAIIGRPGLAPRLARSLEVLLDGGVPFECRTTLHWRDIDLAGVERLATRLAERGVRRYALQLARHDQCLDPAYQAPVPGAPSREAVAALVARLAPRFESLELRG</sequence>
<evidence type="ECO:0000256" key="6">
    <source>
        <dbReference type="ARBA" id="ARBA00023014"/>
    </source>
</evidence>
<dbReference type="PANTHER" id="PTHR30352">
    <property type="entry name" value="PYRUVATE FORMATE-LYASE-ACTIVATING ENZYME"/>
    <property type="match status" value="1"/>
</dbReference>
<dbReference type="PROSITE" id="PS51918">
    <property type="entry name" value="RADICAL_SAM"/>
    <property type="match status" value="1"/>
</dbReference>
<comment type="caution">
    <text evidence="8">The sequence shown here is derived from an EMBL/GenBank/DDBJ whole genome shotgun (WGS) entry which is preliminary data.</text>
</comment>
<dbReference type="RefSeq" id="WP_309652469.1">
    <property type="nucleotide sequence ID" value="NZ_JARWAK010000006.1"/>
</dbReference>
<proteinExistence type="predicted"/>
<organism evidence="8 9">
    <name type="scientific">Halomonas koreensis</name>
    <dbReference type="NCBI Taxonomy" id="245385"/>
    <lineage>
        <taxon>Bacteria</taxon>
        <taxon>Pseudomonadati</taxon>
        <taxon>Pseudomonadota</taxon>
        <taxon>Gammaproteobacteria</taxon>
        <taxon>Oceanospirillales</taxon>
        <taxon>Halomonadaceae</taxon>
        <taxon>Halomonas</taxon>
    </lineage>
</organism>
<dbReference type="InterPro" id="IPR012840">
    <property type="entry name" value="NrdG2"/>
</dbReference>
<keyword evidence="3" id="KW-0949">S-adenosyl-L-methionine</keyword>
<dbReference type="PANTHER" id="PTHR30352:SF13">
    <property type="entry name" value="GLYCYL-RADICAL ENZYME ACTIVATING ENZYME YJJW-RELATED"/>
    <property type="match status" value="1"/>
</dbReference>
<evidence type="ECO:0000256" key="4">
    <source>
        <dbReference type="ARBA" id="ARBA00022723"/>
    </source>
</evidence>
<name>A0ABU1G1S6_9GAMM</name>
<keyword evidence="6" id="KW-0411">Iron-sulfur</keyword>
<keyword evidence="9" id="KW-1185">Reference proteome</keyword>
<dbReference type="InterPro" id="IPR013785">
    <property type="entry name" value="Aldolase_TIM"/>
</dbReference>
<dbReference type="Gene3D" id="3.20.20.70">
    <property type="entry name" value="Aldolase class I"/>
    <property type="match status" value="1"/>
</dbReference>
<evidence type="ECO:0000256" key="1">
    <source>
        <dbReference type="ARBA" id="ARBA00001966"/>
    </source>
</evidence>
<evidence type="ECO:0000256" key="3">
    <source>
        <dbReference type="ARBA" id="ARBA00022691"/>
    </source>
</evidence>
<dbReference type="InterPro" id="IPR058240">
    <property type="entry name" value="rSAM_sf"/>
</dbReference>
<dbReference type="CDD" id="cd01335">
    <property type="entry name" value="Radical_SAM"/>
    <property type="match status" value="1"/>
</dbReference>
<accession>A0ABU1G1S6</accession>
<evidence type="ECO:0000313" key="8">
    <source>
        <dbReference type="EMBL" id="MDR5866871.1"/>
    </source>
</evidence>
<comment type="cofactor">
    <cofactor evidence="1">
        <name>[4Fe-4S] cluster</name>
        <dbReference type="ChEBI" id="CHEBI:49883"/>
    </cofactor>
</comment>
<evidence type="ECO:0000256" key="2">
    <source>
        <dbReference type="ARBA" id="ARBA00022485"/>
    </source>
</evidence>
<dbReference type="InterPro" id="IPR034457">
    <property type="entry name" value="Organic_radical-activating"/>
</dbReference>
<dbReference type="EMBL" id="JARWAK010000006">
    <property type="protein sequence ID" value="MDR5866871.1"/>
    <property type="molecule type" value="Genomic_DNA"/>
</dbReference>
<reference evidence="8 9" key="1">
    <citation type="submission" date="2023-04" db="EMBL/GenBank/DDBJ databases">
        <title>A long-awaited taxogenomic arrangement of the family Halomonadaceae.</title>
        <authorList>
            <person name="De La Haba R."/>
            <person name="Chuvochina M."/>
            <person name="Wittouck S."/>
            <person name="Arahal D.R."/>
            <person name="Sanchez-Porro C."/>
            <person name="Hugenholtz P."/>
            <person name="Ventosa A."/>
        </authorList>
    </citation>
    <scope>NUCLEOTIDE SEQUENCE [LARGE SCALE GENOMIC DNA]</scope>
    <source>
        <strain evidence="8 9">DSM 23530</strain>
    </source>
</reference>
<gene>
    <name evidence="8" type="ORF">QC818_08755</name>
</gene>
<dbReference type="InterPro" id="IPR007197">
    <property type="entry name" value="rSAM"/>
</dbReference>
<evidence type="ECO:0000259" key="7">
    <source>
        <dbReference type="PROSITE" id="PS51918"/>
    </source>
</evidence>
<protein>
    <submittedName>
        <fullName evidence="8">Anaerobic ribonucleoside-triphosphate reductase activating protein</fullName>
    </submittedName>
</protein>